<dbReference type="NCBIfam" id="NF011071">
    <property type="entry name" value="PRK14501.1"/>
    <property type="match status" value="1"/>
</dbReference>
<dbReference type="GO" id="GO:0003825">
    <property type="term" value="F:alpha,alpha-trehalose-phosphate synthase (UDP-forming) activity"/>
    <property type="evidence" value="ECO:0007669"/>
    <property type="project" value="UniProtKB-UniRule"/>
</dbReference>
<dbReference type="InterPro" id="IPR023214">
    <property type="entry name" value="HAD_sf"/>
</dbReference>
<dbReference type="InterPro" id="IPR036412">
    <property type="entry name" value="HAD-like_sf"/>
</dbReference>
<dbReference type="GO" id="GO:0005829">
    <property type="term" value="C:cytosol"/>
    <property type="evidence" value="ECO:0007669"/>
    <property type="project" value="TreeGrafter"/>
</dbReference>
<comment type="similarity">
    <text evidence="2">In the C-terminal section; belongs to the trehalose phosphatase family.</text>
</comment>
<dbReference type="CDD" id="cd01627">
    <property type="entry name" value="HAD_TPP"/>
    <property type="match status" value="1"/>
</dbReference>
<gene>
    <name evidence="9" type="ORF">SAMN06265350_102195</name>
</gene>
<dbReference type="Gene3D" id="3.40.50.2000">
    <property type="entry name" value="Glycogen Phosphorylase B"/>
    <property type="match status" value="2"/>
</dbReference>
<dbReference type="InterPro" id="IPR003337">
    <property type="entry name" value="Trehalose_PPase"/>
</dbReference>
<evidence type="ECO:0000313" key="9">
    <source>
        <dbReference type="EMBL" id="SMO46352.1"/>
    </source>
</evidence>
<dbReference type="InterPro" id="IPR012766">
    <property type="entry name" value="Trehalose_OtsA"/>
</dbReference>
<dbReference type="NCBIfam" id="TIGR02400">
    <property type="entry name" value="trehalose_OtsA"/>
    <property type="match status" value="1"/>
</dbReference>
<comment type="subunit">
    <text evidence="4">Homotetramer.</text>
</comment>
<dbReference type="EMBL" id="FXSZ01000002">
    <property type="protein sequence ID" value="SMO46352.1"/>
    <property type="molecule type" value="Genomic_DNA"/>
</dbReference>
<keyword evidence="5" id="KW-0328">Glycosyltransferase</keyword>
<dbReference type="Proteomes" id="UP000315971">
    <property type="component" value="Unassembled WGS sequence"/>
</dbReference>
<dbReference type="Pfam" id="PF00982">
    <property type="entry name" value="Glyco_transf_20"/>
    <property type="match status" value="1"/>
</dbReference>
<keyword evidence="10" id="KW-1185">Reference proteome</keyword>
<dbReference type="GO" id="GO:0005992">
    <property type="term" value="P:trehalose biosynthetic process"/>
    <property type="evidence" value="ECO:0007669"/>
    <property type="project" value="UniProtKB-UniRule"/>
</dbReference>
<dbReference type="SUPFAM" id="SSF56784">
    <property type="entry name" value="HAD-like"/>
    <property type="match status" value="1"/>
</dbReference>
<dbReference type="CDD" id="cd03788">
    <property type="entry name" value="GT20_TPS"/>
    <property type="match status" value="1"/>
</dbReference>
<organism evidence="9 10">
    <name type="scientific">Solitalea koreensis</name>
    <dbReference type="NCBI Taxonomy" id="543615"/>
    <lineage>
        <taxon>Bacteria</taxon>
        <taxon>Pseudomonadati</taxon>
        <taxon>Bacteroidota</taxon>
        <taxon>Sphingobacteriia</taxon>
        <taxon>Sphingobacteriales</taxon>
        <taxon>Sphingobacteriaceae</taxon>
        <taxon>Solitalea</taxon>
    </lineage>
</organism>
<dbReference type="GO" id="GO:0004805">
    <property type="term" value="F:trehalose-phosphatase activity"/>
    <property type="evidence" value="ECO:0007669"/>
    <property type="project" value="TreeGrafter"/>
</dbReference>
<evidence type="ECO:0000256" key="6">
    <source>
        <dbReference type="ARBA" id="ARBA00022679"/>
    </source>
</evidence>
<dbReference type="InterPro" id="IPR001830">
    <property type="entry name" value="Glyco_trans_20"/>
</dbReference>
<dbReference type="NCBIfam" id="TIGR00685">
    <property type="entry name" value="T6PP"/>
    <property type="match status" value="1"/>
</dbReference>
<evidence type="ECO:0000256" key="7">
    <source>
        <dbReference type="ARBA" id="ARBA00048039"/>
    </source>
</evidence>
<dbReference type="RefSeq" id="WP_142601696.1">
    <property type="nucleotide sequence ID" value="NZ_FXSZ01000002.1"/>
</dbReference>
<dbReference type="AlphaFoldDB" id="A0A521BGZ8"/>
<dbReference type="Pfam" id="PF02358">
    <property type="entry name" value="Trehalose_PPase"/>
    <property type="match status" value="1"/>
</dbReference>
<reference evidence="9 10" key="1">
    <citation type="submission" date="2017-05" db="EMBL/GenBank/DDBJ databases">
        <authorList>
            <person name="Varghese N."/>
            <person name="Submissions S."/>
        </authorList>
    </citation>
    <scope>NUCLEOTIDE SEQUENCE [LARGE SCALE GENOMIC DNA]</scope>
    <source>
        <strain evidence="9 10">DSM 21342</strain>
    </source>
</reference>
<evidence type="ECO:0000256" key="2">
    <source>
        <dbReference type="ARBA" id="ARBA00006330"/>
    </source>
</evidence>
<dbReference type="Gene3D" id="3.40.50.1000">
    <property type="entry name" value="HAD superfamily/HAD-like"/>
    <property type="match status" value="1"/>
</dbReference>
<comment type="similarity">
    <text evidence="3">Belongs to the glycosyltransferase 20 family.</text>
</comment>
<dbReference type="PANTHER" id="PTHR10788:SF106">
    <property type="entry name" value="BCDNA.GH08860"/>
    <property type="match status" value="1"/>
</dbReference>
<dbReference type="SUPFAM" id="SSF53756">
    <property type="entry name" value="UDP-Glycosyltransferase/glycogen phosphorylase"/>
    <property type="match status" value="1"/>
</dbReference>
<protein>
    <recommendedName>
        <fullName evidence="8">Alpha,alpha-trehalose-phosphate synthase</fullName>
        <ecNumber evidence="8">2.4.1.15</ecNumber>
    </recommendedName>
</protein>
<evidence type="ECO:0000256" key="8">
    <source>
        <dbReference type="NCBIfam" id="TIGR02400"/>
    </source>
</evidence>
<keyword evidence="6" id="KW-0808">Transferase</keyword>
<dbReference type="OrthoDB" id="9761633at2"/>
<name>A0A521BGZ8_9SPHI</name>
<dbReference type="EC" id="2.4.1.15" evidence="8"/>
<evidence type="ECO:0000256" key="1">
    <source>
        <dbReference type="ARBA" id="ARBA00005199"/>
    </source>
</evidence>
<dbReference type="NCBIfam" id="TIGR01484">
    <property type="entry name" value="HAD-SF-IIB"/>
    <property type="match status" value="1"/>
</dbReference>
<proteinExistence type="inferred from homology"/>
<evidence type="ECO:0000256" key="5">
    <source>
        <dbReference type="ARBA" id="ARBA00022676"/>
    </source>
</evidence>
<evidence type="ECO:0000256" key="3">
    <source>
        <dbReference type="ARBA" id="ARBA00008799"/>
    </source>
</evidence>
<accession>A0A521BGZ8</accession>
<dbReference type="Gene3D" id="3.30.70.1020">
    <property type="entry name" value="Trehalose-6-phosphate phosphatase related protein, domain 2"/>
    <property type="match status" value="1"/>
</dbReference>
<evidence type="ECO:0000256" key="4">
    <source>
        <dbReference type="ARBA" id="ARBA00011881"/>
    </source>
</evidence>
<evidence type="ECO:0000313" key="10">
    <source>
        <dbReference type="Proteomes" id="UP000315971"/>
    </source>
</evidence>
<dbReference type="UniPathway" id="UPA00299"/>
<comment type="catalytic activity">
    <reaction evidence="7">
        <text>D-glucose 6-phosphate + UDP-alpha-D-glucose = alpha,alpha-trehalose 6-phosphate + UDP + H(+)</text>
        <dbReference type="Rhea" id="RHEA:18889"/>
        <dbReference type="ChEBI" id="CHEBI:15378"/>
        <dbReference type="ChEBI" id="CHEBI:58223"/>
        <dbReference type="ChEBI" id="CHEBI:58429"/>
        <dbReference type="ChEBI" id="CHEBI:58885"/>
        <dbReference type="ChEBI" id="CHEBI:61548"/>
        <dbReference type="EC" id="2.4.1.15"/>
    </reaction>
</comment>
<comment type="pathway">
    <text evidence="1">Glycan biosynthesis; trehalose biosynthesis.</text>
</comment>
<sequence length="724" mass="83983">MDTSKTVIVSNRLPVKVSFIGEKIVYHNSEGGLATGLGSIFKGHKGLWIGWPGAIIDEGIKDKIIEDLCLQRLVPVFLTDDEINKFYEGFSNETLWPLFHYFSTYAKYNKEYWESYKSVNQKYADEILKVLNPGDRLWVHDYQLMLVPQLIQEKLPDVSIGFFLHIPFPSYEIFRLIPWRDEILNGLVGADLIGFHTYDYSKHFLNSCQRILGFQSFSNQLIVNDRPVLVDAFPISIDYQKFHNLAANRVLRQHEKTLIERKGKSKLMISVDRLDYSKGILNRLMAFEQLLEQHPEYIEKVIFLQLVVPSRDTVEHYKDLKEQIDQKVSNINARYSTMTWQPIYYFYRSFSQEMLSAIYKTADIALVTPMRDGMNLVSKEYVASRIKHKGVLVLSEMAGASKELSDAIIINPNDIDCFTKAIVTALKMPVDEQIRRMTSMQQIVSKFNVYHWVRIFMKRLEEVKTLQRQLSTREVTNQIMEMVADRYNRTEKRLLFLDYDGTLVEFNYNPLLAKPDSSLLQLISELAKDKKNTVILISGRKYETLDEWFGLMPIHIVAEHGAWIKQFGKDWKHIEVDTSWKNELANIMLSLDERTPGSFIEEKTYSLAWHYRKVEEGLGELRSKELVENLKYFVADKGLQVLQGNKVIEVKSVEVNKGKAAKKWLDHADYDFILAVGDDYTDEDTFKAMPKNAVNIKVGSSSSAADFFLHSPYQVRVLLKRLIE</sequence>
<dbReference type="InterPro" id="IPR006379">
    <property type="entry name" value="HAD-SF_hydro_IIB"/>
</dbReference>
<dbReference type="PANTHER" id="PTHR10788">
    <property type="entry name" value="TREHALOSE-6-PHOSPHATE SYNTHASE"/>
    <property type="match status" value="1"/>
</dbReference>